<keyword evidence="2" id="KW-1185">Reference proteome</keyword>
<organism evidence="1 2">
    <name type="scientific">Trapa incisa</name>
    <dbReference type="NCBI Taxonomy" id="236973"/>
    <lineage>
        <taxon>Eukaryota</taxon>
        <taxon>Viridiplantae</taxon>
        <taxon>Streptophyta</taxon>
        <taxon>Embryophyta</taxon>
        <taxon>Tracheophyta</taxon>
        <taxon>Spermatophyta</taxon>
        <taxon>Magnoliopsida</taxon>
        <taxon>eudicotyledons</taxon>
        <taxon>Gunneridae</taxon>
        <taxon>Pentapetalae</taxon>
        <taxon>rosids</taxon>
        <taxon>malvids</taxon>
        <taxon>Myrtales</taxon>
        <taxon>Lythraceae</taxon>
        <taxon>Trapa</taxon>
    </lineage>
</organism>
<proteinExistence type="predicted"/>
<dbReference type="Proteomes" id="UP001345219">
    <property type="component" value="Chromosome 9"/>
</dbReference>
<name>A0AAN7GF77_9MYRT</name>
<sequence>MLAVRRRSLPPLLLRTAGGGGCLLLDTWIKQRLGAAVGRSGAAAGRCWLPDDTKRSRDADQCWSSTRRLLLTRRVREMEMWLQKKNNGP</sequence>
<evidence type="ECO:0000313" key="1">
    <source>
        <dbReference type="EMBL" id="KAK4744521.1"/>
    </source>
</evidence>
<gene>
    <name evidence="1" type="ORF">SAY87_010833</name>
</gene>
<evidence type="ECO:0000313" key="2">
    <source>
        <dbReference type="Proteomes" id="UP001345219"/>
    </source>
</evidence>
<accession>A0AAN7GF77</accession>
<reference evidence="1 2" key="1">
    <citation type="journal article" date="2023" name="Hortic Res">
        <title>Pangenome of water caltrop reveals structural variations and asymmetric subgenome divergence after allopolyploidization.</title>
        <authorList>
            <person name="Zhang X."/>
            <person name="Chen Y."/>
            <person name="Wang L."/>
            <person name="Yuan Y."/>
            <person name="Fang M."/>
            <person name="Shi L."/>
            <person name="Lu R."/>
            <person name="Comes H.P."/>
            <person name="Ma Y."/>
            <person name="Chen Y."/>
            <person name="Huang G."/>
            <person name="Zhou Y."/>
            <person name="Zheng Z."/>
            <person name="Qiu Y."/>
        </authorList>
    </citation>
    <scope>NUCLEOTIDE SEQUENCE [LARGE SCALE GENOMIC DNA]</scope>
    <source>
        <tissue evidence="1">Roots</tissue>
    </source>
</reference>
<dbReference type="AlphaFoldDB" id="A0AAN7GF77"/>
<dbReference type="EMBL" id="JAXIOK010000022">
    <property type="protein sequence ID" value="KAK4744521.1"/>
    <property type="molecule type" value="Genomic_DNA"/>
</dbReference>
<protein>
    <submittedName>
        <fullName evidence="1">Uncharacterized protein</fullName>
    </submittedName>
</protein>
<comment type="caution">
    <text evidence="1">The sequence shown here is derived from an EMBL/GenBank/DDBJ whole genome shotgun (WGS) entry which is preliminary data.</text>
</comment>